<dbReference type="InterPro" id="IPR001757">
    <property type="entry name" value="P_typ_ATPase"/>
</dbReference>
<dbReference type="Gene3D" id="3.40.50.1000">
    <property type="entry name" value="HAD superfamily/HAD-like"/>
    <property type="match status" value="1"/>
</dbReference>
<evidence type="ECO:0000256" key="2">
    <source>
        <dbReference type="ARBA" id="ARBA00006000"/>
    </source>
</evidence>
<dbReference type="Proteomes" id="UP000085678">
    <property type="component" value="Unplaced"/>
</dbReference>
<dbReference type="SUPFAM" id="SSF56784">
    <property type="entry name" value="HAD-like"/>
    <property type="match status" value="1"/>
</dbReference>
<dbReference type="SUPFAM" id="SSF81653">
    <property type="entry name" value="Calcium ATPase, transduction domain A"/>
    <property type="match status" value="1"/>
</dbReference>
<protein>
    <recommendedName>
        <fullName evidence="14">Cation-transporting ATPase</fullName>
        <ecNumber evidence="14">7.2.2.-</ecNumber>
    </recommendedName>
</protein>
<dbReference type="PANTHER" id="PTHR45630:SF8">
    <property type="entry name" value="CATION-TRANSPORTING ATPASE"/>
    <property type="match status" value="1"/>
</dbReference>
<dbReference type="PRINTS" id="PR00119">
    <property type="entry name" value="CATATPASE"/>
</dbReference>
<feature type="transmembrane region" description="Helical" evidence="14">
    <location>
        <begin position="419"/>
        <end position="443"/>
    </location>
</feature>
<feature type="domain" description="Cation-transporting P-type ATPase N-terminal" evidence="17">
    <location>
        <begin position="188"/>
        <end position="237"/>
    </location>
</feature>
<dbReference type="InterPro" id="IPR008250">
    <property type="entry name" value="ATPase_P-typ_transduc_dom_A_sf"/>
</dbReference>
<evidence type="ECO:0000256" key="1">
    <source>
        <dbReference type="ARBA" id="ARBA00004107"/>
    </source>
</evidence>
<dbReference type="FunCoup" id="A0A1S3K8Z2">
    <property type="interactions" value="106"/>
</dbReference>
<dbReference type="InterPro" id="IPR047821">
    <property type="entry name" value="P5B-type_ATPase"/>
</dbReference>
<keyword evidence="4 14" id="KW-0812">Transmembrane</keyword>
<dbReference type="Gene3D" id="2.70.150.10">
    <property type="entry name" value="Calcium-transporting ATPase, cytoplasmic transduction domain A"/>
    <property type="match status" value="1"/>
</dbReference>
<feature type="transmembrane region" description="Helical" evidence="14">
    <location>
        <begin position="38"/>
        <end position="62"/>
    </location>
</feature>
<dbReference type="InterPro" id="IPR023214">
    <property type="entry name" value="HAD_sf"/>
</dbReference>
<evidence type="ECO:0000259" key="16">
    <source>
        <dbReference type="Pfam" id="PF00122"/>
    </source>
</evidence>
<organism evidence="19 20">
    <name type="scientific">Lingula anatina</name>
    <name type="common">Brachiopod</name>
    <name type="synonym">Lingula unguis</name>
    <dbReference type="NCBI Taxonomy" id="7574"/>
    <lineage>
        <taxon>Eukaryota</taxon>
        <taxon>Metazoa</taxon>
        <taxon>Spiralia</taxon>
        <taxon>Lophotrochozoa</taxon>
        <taxon>Brachiopoda</taxon>
        <taxon>Linguliformea</taxon>
        <taxon>Lingulata</taxon>
        <taxon>Lingulida</taxon>
        <taxon>Linguloidea</taxon>
        <taxon>Lingulidae</taxon>
        <taxon>Lingula</taxon>
    </lineage>
</organism>
<evidence type="ECO:0000256" key="13">
    <source>
        <dbReference type="ARBA" id="ARBA00049360"/>
    </source>
</evidence>
<dbReference type="Pfam" id="PF12409">
    <property type="entry name" value="P5-ATPase"/>
    <property type="match status" value="1"/>
</dbReference>
<dbReference type="InterPro" id="IPR044492">
    <property type="entry name" value="P_typ_ATPase_HD_dom"/>
</dbReference>
<comment type="catalytic activity">
    <reaction evidence="13 14">
        <text>ATP + H2O = ADP + phosphate + H(+)</text>
        <dbReference type="Rhea" id="RHEA:13065"/>
        <dbReference type="ChEBI" id="CHEBI:15377"/>
        <dbReference type="ChEBI" id="CHEBI:15378"/>
        <dbReference type="ChEBI" id="CHEBI:30616"/>
        <dbReference type="ChEBI" id="CHEBI:43474"/>
        <dbReference type="ChEBI" id="CHEBI:456216"/>
    </reaction>
</comment>
<evidence type="ECO:0000256" key="15">
    <source>
        <dbReference type="SAM" id="MobiDB-lite"/>
    </source>
</evidence>
<dbReference type="AlphaFoldDB" id="A0A1S3K8Z2"/>
<keyword evidence="10 14" id="KW-1278">Translocase</keyword>
<evidence type="ECO:0000256" key="7">
    <source>
        <dbReference type="ARBA" id="ARBA00022753"/>
    </source>
</evidence>
<dbReference type="SUPFAM" id="SSF81660">
    <property type="entry name" value="Metal cation-transporting ATPase, ATP-binding domain N"/>
    <property type="match status" value="1"/>
</dbReference>
<dbReference type="CDD" id="cd07542">
    <property type="entry name" value="P-type_ATPase_cation"/>
    <property type="match status" value="1"/>
</dbReference>
<dbReference type="Pfam" id="PF13246">
    <property type="entry name" value="Cation_ATPase"/>
    <property type="match status" value="1"/>
</dbReference>
<evidence type="ECO:0000256" key="12">
    <source>
        <dbReference type="ARBA" id="ARBA00023136"/>
    </source>
</evidence>
<evidence type="ECO:0000256" key="8">
    <source>
        <dbReference type="ARBA" id="ARBA00022840"/>
    </source>
</evidence>
<accession>A0A1S3K8Z2</accession>
<keyword evidence="7" id="KW-0967">Endosome</keyword>
<dbReference type="STRING" id="7574.A0A1S3K8Z2"/>
<dbReference type="GO" id="GO:0019829">
    <property type="term" value="F:ATPase-coupled monoatomic cation transmembrane transporter activity"/>
    <property type="evidence" value="ECO:0007669"/>
    <property type="project" value="UniProtKB-UniRule"/>
</dbReference>
<feature type="region of interest" description="Disordered" evidence="15">
    <location>
        <begin position="1203"/>
        <end position="1251"/>
    </location>
</feature>
<feature type="domain" description="P-type ATPase A" evidence="16">
    <location>
        <begin position="282"/>
        <end position="405"/>
    </location>
</feature>
<dbReference type="NCBIfam" id="TIGR01494">
    <property type="entry name" value="ATPase_P-type"/>
    <property type="match status" value="2"/>
</dbReference>
<evidence type="ECO:0000259" key="17">
    <source>
        <dbReference type="Pfam" id="PF00690"/>
    </source>
</evidence>
<feature type="domain" description="P5B-type ATPase N-terminal" evidence="18">
    <location>
        <begin position="26"/>
        <end position="164"/>
    </location>
</feature>
<dbReference type="OrthoDB" id="48943at2759"/>
<feature type="transmembrane region" description="Helical" evidence="14">
    <location>
        <begin position="1112"/>
        <end position="1137"/>
    </location>
</feature>
<dbReference type="EC" id="7.2.2.-" evidence="14"/>
<dbReference type="InterPro" id="IPR059000">
    <property type="entry name" value="ATPase_P-type_domA"/>
</dbReference>
<keyword evidence="19" id="KW-1185">Reference proteome</keyword>
<dbReference type="InterPro" id="IPR047819">
    <property type="entry name" value="P5A-ATPase_N"/>
</dbReference>
<dbReference type="FunFam" id="1.20.1110.10:FF:000023">
    <property type="entry name" value="Cation-transporting ATPase"/>
    <property type="match status" value="1"/>
</dbReference>
<keyword evidence="6 14" id="KW-0547">Nucleotide-binding</keyword>
<proteinExistence type="inferred from homology"/>
<evidence type="ECO:0000313" key="20">
    <source>
        <dbReference type="RefSeq" id="XP_013419088.1"/>
    </source>
</evidence>
<dbReference type="GO" id="GO:0006874">
    <property type="term" value="P:intracellular calcium ion homeostasis"/>
    <property type="evidence" value="ECO:0007669"/>
    <property type="project" value="TreeGrafter"/>
</dbReference>
<dbReference type="GO" id="GO:0005524">
    <property type="term" value="F:ATP binding"/>
    <property type="evidence" value="ECO:0007669"/>
    <property type="project" value="UniProtKB-UniRule"/>
</dbReference>
<dbReference type="InterPro" id="IPR023299">
    <property type="entry name" value="ATPase_P-typ_cyto_dom_N"/>
</dbReference>
<reference evidence="20" key="1">
    <citation type="journal article" date="2015" name="Nat. Commun.">
        <title>The Lingula genome provides insights into brachiopod evolution and the origin of phosphate biomineralization.</title>
        <authorList>
            <person name="Luo Y.J."/>
            <person name="Takeuchi T."/>
            <person name="Koyanagi R."/>
            <person name="Yamada L."/>
            <person name="Kanda M."/>
            <person name="Khalturina M."/>
            <person name="Fujie M."/>
            <person name="Yamasaki S.I."/>
            <person name="Endo K."/>
            <person name="Satoh N."/>
        </authorList>
    </citation>
    <scope>NUCLEOTIDE SEQUENCE</scope>
</reference>
<dbReference type="InterPro" id="IPR023298">
    <property type="entry name" value="ATPase_P-typ_TM_dom_sf"/>
</dbReference>
<keyword evidence="8 14" id="KW-0067">ATP-binding</keyword>
<dbReference type="InterPro" id="IPR018303">
    <property type="entry name" value="ATPase_P-typ_P_site"/>
</dbReference>
<evidence type="ECO:0000256" key="11">
    <source>
        <dbReference type="ARBA" id="ARBA00022989"/>
    </source>
</evidence>
<dbReference type="RefSeq" id="XP_013419088.1">
    <property type="nucleotide sequence ID" value="XM_013563634.1"/>
</dbReference>
<dbReference type="GeneID" id="106179849"/>
<dbReference type="KEGG" id="lak:106179849"/>
<evidence type="ECO:0000256" key="6">
    <source>
        <dbReference type="ARBA" id="ARBA00022741"/>
    </source>
</evidence>
<dbReference type="FunFam" id="3.40.50.1000:FF:000045">
    <property type="entry name" value="Cation-transporting ATPase"/>
    <property type="match status" value="1"/>
</dbReference>
<keyword evidence="11 14" id="KW-1133">Transmembrane helix</keyword>
<dbReference type="Pfam" id="PF00690">
    <property type="entry name" value="Cation_ATPase_N"/>
    <property type="match status" value="1"/>
</dbReference>
<dbReference type="GO" id="GO:0015662">
    <property type="term" value="F:P-type ion transporter activity"/>
    <property type="evidence" value="ECO:0007669"/>
    <property type="project" value="InterPro"/>
</dbReference>
<name>A0A1S3K8Z2_LINAN</name>
<evidence type="ECO:0000256" key="4">
    <source>
        <dbReference type="ARBA" id="ARBA00022692"/>
    </source>
</evidence>
<evidence type="ECO:0000256" key="5">
    <source>
        <dbReference type="ARBA" id="ARBA00022723"/>
    </source>
</evidence>
<feature type="transmembrane region" description="Helical" evidence="14">
    <location>
        <begin position="1042"/>
        <end position="1061"/>
    </location>
</feature>
<evidence type="ECO:0000259" key="18">
    <source>
        <dbReference type="Pfam" id="PF12409"/>
    </source>
</evidence>
<dbReference type="SFLD" id="SFLDS00003">
    <property type="entry name" value="Haloacid_Dehalogenase"/>
    <property type="match status" value="1"/>
</dbReference>
<keyword evidence="12 14" id="KW-0472">Membrane</keyword>
<evidence type="ECO:0000256" key="14">
    <source>
        <dbReference type="RuleBase" id="RU362082"/>
    </source>
</evidence>
<keyword evidence="3" id="KW-0597">Phosphoprotein</keyword>
<dbReference type="InParanoid" id="A0A1S3K8Z2"/>
<evidence type="ECO:0000256" key="3">
    <source>
        <dbReference type="ARBA" id="ARBA00022553"/>
    </source>
</evidence>
<reference evidence="20" key="2">
    <citation type="submission" date="2025-08" db="UniProtKB">
        <authorList>
            <consortium name="RefSeq"/>
        </authorList>
    </citation>
    <scope>IDENTIFICATION</scope>
</reference>
<feature type="transmembrane region" description="Helical" evidence="14">
    <location>
        <begin position="960"/>
        <end position="980"/>
    </location>
</feature>
<dbReference type="SUPFAM" id="SSF81665">
    <property type="entry name" value="Calcium ATPase, transmembrane domain M"/>
    <property type="match status" value="1"/>
</dbReference>
<keyword evidence="9 14" id="KW-0460">Magnesium</keyword>
<dbReference type="GO" id="GO:0016887">
    <property type="term" value="F:ATP hydrolysis activity"/>
    <property type="evidence" value="ECO:0007669"/>
    <property type="project" value="InterPro"/>
</dbReference>
<dbReference type="Gene3D" id="3.40.1110.10">
    <property type="entry name" value="Calcium-transporting ATPase, cytoplasmic domain N"/>
    <property type="match status" value="1"/>
</dbReference>
<dbReference type="InterPro" id="IPR006544">
    <property type="entry name" value="P-type_TPase_V"/>
</dbReference>
<dbReference type="GO" id="GO:0031902">
    <property type="term" value="C:late endosome membrane"/>
    <property type="evidence" value="ECO:0007669"/>
    <property type="project" value="UniProtKB-SubCell"/>
</dbReference>
<evidence type="ECO:0000313" key="19">
    <source>
        <dbReference type="Proteomes" id="UP000085678"/>
    </source>
</evidence>
<dbReference type="InterPro" id="IPR036412">
    <property type="entry name" value="HAD-like_sf"/>
</dbReference>
<evidence type="ECO:0000256" key="10">
    <source>
        <dbReference type="ARBA" id="ARBA00022967"/>
    </source>
</evidence>
<feature type="transmembrane region" description="Helical" evidence="14">
    <location>
        <begin position="1001"/>
        <end position="1022"/>
    </location>
</feature>
<dbReference type="NCBIfam" id="TIGR01657">
    <property type="entry name" value="P-ATPase-V"/>
    <property type="match status" value="1"/>
</dbReference>
<dbReference type="PROSITE" id="PS00154">
    <property type="entry name" value="ATPASE_E1_E2"/>
    <property type="match status" value="1"/>
</dbReference>
<feature type="transmembrane region" description="Helical" evidence="14">
    <location>
        <begin position="245"/>
        <end position="263"/>
    </location>
</feature>
<feature type="transmembrane region" description="Helical" evidence="14">
    <location>
        <begin position="458"/>
        <end position="478"/>
    </location>
</feature>
<feature type="transmembrane region" description="Helical" evidence="14">
    <location>
        <begin position="1073"/>
        <end position="1092"/>
    </location>
</feature>
<comment type="subcellular location">
    <subcellularLocation>
        <location evidence="1">Late endosome membrane</location>
        <topology evidence="1">Multi-pass membrane protein</topology>
    </subcellularLocation>
    <subcellularLocation>
        <location evidence="14">Membrane</location>
        <topology evidence="14">Multi-pass membrane protein</topology>
    </subcellularLocation>
</comment>
<evidence type="ECO:0000256" key="9">
    <source>
        <dbReference type="ARBA" id="ARBA00022842"/>
    </source>
</evidence>
<dbReference type="PANTHER" id="PTHR45630">
    <property type="entry name" value="CATION-TRANSPORTING ATPASE-RELATED"/>
    <property type="match status" value="1"/>
</dbReference>
<dbReference type="SFLD" id="SFLDF00027">
    <property type="entry name" value="p-type_atpase"/>
    <property type="match status" value="1"/>
</dbReference>
<feature type="transmembrane region" description="Helical" evidence="14">
    <location>
        <begin position="932"/>
        <end position="954"/>
    </location>
</feature>
<dbReference type="GO" id="GO:0015203">
    <property type="term" value="F:polyamine transmembrane transporter activity"/>
    <property type="evidence" value="ECO:0007669"/>
    <property type="project" value="TreeGrafter"/>
</dbReference>
<gene>
    <name evidence="20" type="primary">LOC106179849</name>
</gene>
<dbReference type="InterPro" id="IPR004014">
    <property type="entry name" value="ATPase_P-typ_cation-transptr_N"/>
</dbReference>
<keyword evidence="5 14" id="KW-0479">Metal-binding</keyword>
<dbReference type="FunFam" id="3.40.1110.10:FF:000026">
    <property type="entry name" value="Cation-transporting ATPase"/>
    <property type="match status" value="1"/>
</dbReference>
<sequence length="1251" mass="139967">MSSDVKITRTGPPPMDPNKSYVNPGEEDQMEIYGYRRSIFKCVISGVFLVVTAGFLGLVFYWRRDWMLQCTHSRCSLSKATRVLLKDQYLQWSVNKVRTVTREGQSVDPDLSSSFESVESLTHVPHISLDPKANLTKTSSRNTMEKPEAIIRNFVNKKIKYIWNAELKSFERLKGLEEGVSCAYFYEAEGVSADERARRIVLYGANYIEVHVTPILKIFIQQIFSPFYVFQVFSCALWYADVYYYYASTIVLITSVSIVVAIYQIRKMERKLKNTIHGRDTVTVKQGTHADDFSEMSSDSLVPGDILEIPRHGCIMTCDAVLIAGNCIVNESMLTGESVPVTKTPVPKPNPGSAEETFSMSHHSRHILYCGTRVIQTRFYKGQRVKAVVLRTGFMTAKGELVRSIMFPKPMNFKFTQDAYLFVGALAAIAFMGFIYVIVIMVGDEEEPGDIVLRTLDLITIAVPPALPAALTIGTVFAQSRLKKTGIYCINPATIPVCGSTNVVCFDKTGTLTEDGLDIWGVVPAEEGRFQDVVQEANTLPEDNLLISMATCHSLTRIEGEISGDPLDVKMFEATTWELEEPGEEETNKYESLAPTIVRPSRPDIVNAANLPPELAPLEVGIVRQFTFTSALQRMSVIVRILGHDNFQLYAKGSPEKIESLSKPETVPKNFHNVLMQYTELGYRVLALACRPLPKLNYVKIQRVAREEVECDLSFLGLLVMENKLKPESASTIKVLQEAYVRPVMITGDNMLTALSVARECGMIQPGQNVILATASPPSGAELNPRLEWVVAEETSERIEELKVRELGDVNLVMEQANKFHIAVTGKTWAVAKQLYPEILPKLAVRGTVFARMSPNQKAQLVEVLQEIGYYVVMCGDGANDCGALKMAHAGIALTEAEASVASPFTSKEQNIRCTPTLIREGKAALTTTFGIFKFMACISLTQFVTVLILYWIGNNLTDFGFLYIDMIPVTTLAVTFSYTRAYQSLTKDKVTVSLFTAQPLMSLVFQMILMTGIQTFFFFYVKTMPWFVSFVDNPDDEYASHMNATITLISCYQYVTLAVIFHKGAPFRRSMFTNWFFLINVIAVTIINVWLTIYPPQFLTDLMELADLPDMLFRIIIVCVAAVNFLASLFLETFILDGLVREKVRTVTRKWCCKSKQYRYMHIEDEIIASSHWPPVNTATSDLAKVLRQESAIATDDTGIVTSSSKTELDTHEEEADAADSGKYNEAFEPDTPTAQSDIHPPSYSISTAL</sequence>
<dbReference type="SFLD" id="SFLDG00002">
    <property type="entry name" value="C1.7:_P-type_atpase_like"/>
    <property type="match status" value="1"/>
</dbReference>
<dbReference type="Pfam" id="PF00122">
    <property type="entry name" value="E1-E2_ATPase"/>
    <property type="match status" value="1"/>
</dbReference>
<dbReference type="GO" id="GO:0046872">
    <property type="term" value="F:metal ion binding"/>
    <property type="evidence" value="ECO:0007669"/>
    <property type="project" value="UniProtKB-UniRule"/>
</dbReference>
<comment type="similarity">
    <text evidence="2 14">Belongs to the cation transport ATPase (P-type) (TC 3.A.3) family. Type V subfamily.</text>
</comment>